<evidence type="ECO:0000259" key="9">
    <source>
        <dbReference type="PROSITE" id="PS51123"/>
    </source>
</evidence>
<evidence type="ECO:0000256" key="6">
    <source>
        <dbReference type="ARBA" id="ARBA00023136"/>
    </source>
</evidence>
<dbReference type="Gene3D" id="3.30.1330.60">
    <property type="entry name" value="OmpA-like domain"/>
    <property type="match status" value="1"/>
</dbReference>
<evidence type="ECO:0000313" key="10">
    <source>
        <dbReference type="EMBL" id="MBB6144984.1"/>
    </source>
</evidence>
<comment type="subcellular location">
    <subcellularLocation>
        <location evidence="1">Cell membrane</location>
        <topology evidence="1">Single-pass membrane protein</topology>
    </subcellularLocation>
</comment>
<evidence type="ECO:0000256" key="7">
    <source>
        <dbReference type="PROSITE-ProRule" id="PRU00473"/>
    </source>
</evidence>
<dbReference type="Pfam" id="PF13677">
    <property type="entry name" value="MotB_plug"/>
    <property type="match status" value="1"/>
</dbReference>
<sequence>MGHERWLVSYADFITLLFAFFVVLFASAYKDSQEVRRVAQAIHAGFQQMGAFDKGNNLPPPPPSMGEHDGTAASAVDIEELRRQLQAAIGQEIKNHEVELRVTPEGFVISLREMGFFNSGQAILLPGAGDKIKRIANVLLQHGLVIRVEGNSDNQPIHNAEFRSNWELSTARAMAVLLLLVDDSGFDPKNISVAGYGEYRPIADNSTPDGRKQNRRVDLVVVASVAKASAALAAATKPVPPTAAPAPAEKKTLVQRLASSFKR</sequence>
<evidence type="ECO:0000256" key="3">
    <source>
        <dbReference type="ARBA" id="ARBA00022475"/>
    </source>
</evidence>
<evidence type="ECO:0000256" key="8">
    <source>
        <dbReference type="SAM" id="Phobius"/>
    </source>
</evidence>
<keyword evidence="5 8" id="KW-1133">Transmembrane helix</keyword>
<evidence type="ECO:0000256" key="2">
    <source>
        <dbReference type="ARBA" id="ARBA00008914"/>
    </source>
</evidence>
<evidence type="ECO:0000313" key="11">
    <source>
        <dbReference type="Proteomes" id="UP000538666"/>
    </source>
</evidence>
<dbReference type="InterPro" id="IPR050330">
    <property type="entry name" value="Bact_OuterMem_StrucFunc"/>
</dbReference>
<feature type="transmembrane region" description="Helical" evidence="8">
    <location>
        <begin position="6"/>
        <end position="29"/>
    </location>
</feature>
<evidence type="ECO:0000256" key="5">
    <source>
        <dbReference type="ARBA" id="ARBA00022989"/>
    </source>
</evidence>
<feature type="domain" description="OmpA-like" evidence="9">
    <location>
        <begin position="105"/>
        <end position="225"/>
    </location>
</feature>
<evidence type="ECO:0000256" key="4">
    <source>
        <dbReference type="ARBA" id="ARBA00022692"/>
    </source>
</evidence>
<dbReference type="SUPFAM" id="SSF103088">
    <property type="entry name" value="OmpA-like"/>
    <property type="match status" value="1"/>
</dbReference>
<evidence type="ECO:0000256" key="1">
    <source>
        <dbReference type="ARBA" id="ARBA00004162"/>
    </source>
</evidence>
<comment type="similarity">
    <text evidence="2">Belongs to the MotB family.</text>
</comment>
<organism evidence="10 11">
    <name type="scientific">Silvibacterium bohemicum</name>
    <dbReference type="NCBI Taxonomy" id="1577686"/>
    <lineage>
        <taxon>Bacteria</taxon>
        <taxon>Pseudomonadati</taxon>
        <taxon>Acidobacteriota</taxon>
        <taxon>Terriglobia</taxon>
        <taxon>Terriglobales</taxon>
        <taxon>Acidobacteriaceae</taxon>
        <taxon>Silvibacterium</taxon>
    </lineage>
</organism>
<dbReference type="PANTHER" id="PTHR30329">
    <property type="entry name" value="STATOR ELEMENT OF FLAGELLAR MOTOR COMPLEX"/>
    <property type="match status" value="1"/>
</dbReference>
<dbReference type="InterPro" id="IPR036737">
    <property type="entry name" value="OmpA-like_sf"/>
</dbReference>
<accession>A0A841K402</accession>
<name>A0A841K402_9BACT</name>
<keyword evidence="3" id="KW-1003">Cell membrane</keyword>
<reference evidence="10 11" key="1">
    <citation type="submission" date="2020-08" db="EMBL/GenBank/DDBJ databases">
        <title>Genomic Encyclopedia of Type Strains, Phase IV (KMG-IV): sequencing the most valuable type-strain genomes for metagenomic binning, comparative biology and taxonomic classification.</title>
        <authorList>
            <person name="Goeker M."/>
        </authorList>
    </citation>
    <scope>NUCLEOTIDE SEQUENCE [LARGE SCALE GENOMIC DNA]</scope>
    <source>
        <strain evidence="10 11">DSM 103733</strain>
    </source>
</reference>
<dbReference type="InterPro" id="IPR025713">
    <property type="entry name" value="MotB-like_N_dom"/>
</dbReference>
<keyword evidence="4 8" id="KW-0812">Transmembrane</keyword>
<dbReference type="AlphaFoldDB" id="A0A841K402"/>
<gene>
    <name evidence="10" type="ORF">HNQ77_002940</name>
</gene>
<keyword evidence="11" id="KW-1185">Reference proteome</keyword>
<proteinExistence type="inferred from homology"/>
<dbReference type="GO" id="GO:0005886">
    <property type="term" value="C:plasma membrane"/>
    <property type="evidence" value="ECO:0007669"/>
    <property type="project" value="UniProtKB-SubCell"/>
</dbReference>
<dbReference type="Pfam" id="PF00691">
    <property type="entry name" value="OmpA"/>
    <property type="match status" value="1"/>
</dbReference>
<protein>
    <submittedName>
        <fullName evidence="10">Chemotaxis protein MotB</fullName>
    </submittedName>
</protein>
<dbReference type="EMBL" id="JACHEK010000005">
    <property type="protein sequence ID" value="MBB6144984.1"/>
    <property type="molecule type" value="Genomic_DNA"/>
</dbReference>
<dbReference type="CDD" id="cd07185">
    <property type="entry name" value="OmpA_C-like"/>
    <property type="match status" value="1"/>
</dbReference>
<dbReference type="Proteomes" id="UP000538666">
    <property type="component" value="Unassembled WGS sequence"/>
</dbReference>
<dbReference type="PROSITE" id="PS51123">
    <property type="entry name" value="OMPA_2"/>
    <property type="match status" value="1"/>
</dbReference>
<dbReference type="PANTHER" id="PTHR30329:SF21">
    <property type="entry name" value="LIPOPROTEIN YIAD-RELATED"/>
    <property type="match status" value="1"/>
</dbReference>
<keyword evidence="6 7" id="KW-0472">Membrane</keyword>
<comment type="caution">
    <text evidence="10">The sequence shown here is derived from an EMBL/GenBank/DDBJ whole genome shotgun (WGS) entry which is preliminary data.</text>
</comment>
<dbReference type="InterPro" id="IPR006665">
    <property type="entry name" value="OmpA-like"/>
</dbReference>